<sequence>MRLHALLMGAAAAVAPVFAALRSSSSSSMPEVELDYSTIRAVAANETVGYYKYQNIRFAAVPTGDLRFAAPEFPPQETEINTGTNLADADVDCSSTEDCLYLDVWVPANATNLPVMVWTYGGGFSAGSKSQNTPEGLFDLSQDFVFVAYNYRLGITGLGNGPTYQHEGGAANLVVWDSTRAFEWVKTYISNFGGNPNDVTAVGFSAGGSQVMFQMTRFGGNAPQLFEKAYIMSPGFVPGAGHHHAEAFWQNVSSSVDCDGGHLDCMREVDFSTLQDAASEVVSDYTYQYQPRVDGFIIPDTYEASLYQGHFNFSGPCVISHEQHEVNSQAYSGVDDADDIPTELRIFFPSITDDVIDELLKLYPEDDYTSAGLRFADMKQSLDLTAKNLALTNALLNSTWNAECALGSATHGADQSYYWYSTYTLSTTSSTTGRRMEATDSASSYYANVSGNSETTSVGSTVGGMGSSVGGMGSTAGLGGEGAGGDSSVNSTIAVMMQKYLLSFVITGDPNTMWPDDKLYWPQYGNESGPGTQIVFNDTFTLAEDDLANDKSLFWNKALCVESFFSPSLSQSLPSSTASNGYNEQTPEIERYRAKHRRLCRGQDQSTTTSSQVEDLDVQDGRTRKISANWRQKQQQTQLSNQFDDGHWPEAAGTEMHVGFNAFDFSASPEAFIEAEEPQQIEEKPRCQSNSNQEATEQQRMSMEFNSASLWERRFPGLRQPGAPIRQVPTLGQEAMWGAPVHYATYDAQRRALFYQPQYYA</sequence>
<dbReference type="Proteomes" id="UP000277300">
    <property type="component" value="Unassembled WGS sequence"/>
</dbReference>
<dbReference type="AlphaFoldDB" id="A0A3F2RV79"/>
<organism evidence="4 5">
    <name type="scientific">Phytophthora kernoviae</name>
    <dbReference type="NCBI Taxonomy" id="325452"/>
    <lineage>
        <taxon>Eukaryota</taxon>
        <taxon>Sar</taxon>
        <taxon>Stramenopiles</taxon>
        <taxon>Oomycota</taxon>
        <taxon>Peronosporomycetes</taxon>
        <taxon>Peronosporales</taxon>
        <taxon>Peronosporaceae</taxon>
        <taxon>Phytophthora</taxon>
    </lineage>
</organism>
<protein>
    <recommendedName>
        <fullName evidence="2">Carboxylesterase type B domain-containing protein</fullName>
    </recommendedName>
</protein>
<dbReference type="InterPro" id="IPR050309">
    <property type="entry name" value="Type-B_Carboxylest/Lipase"/>
</dbReference>
<proteinExistence type="predicted"/>
<evidence type="ECO:0000256" key="1">
    <source>
        <dbReference type="SAM" id="SignalP"/>
    </source>
</evidence>
<dbReference type="PROSITE" id="PS00941">
    <property type="entry name" value="CARBOXYLESTERASE_B_2"/>
    <property type="match status" value="1"/>
</dbReference>
<dbReference type="OrthoDB" id="408631at2759"/>
<accession>A0A3F2RV79</accession>
<dbReference type="Gene3D" id="3.40.50.1820">
    <property type="entry name" value="alpha/beta hydrolase"/>
    <property type="match status" value="1"/>
</dbReference>
<dbReference type="Pfam" id="PF00135">
    <property type="entry name" value="COesterase"/>
    <property type="match status" value="1"/>
</dbReference>
<dbReference type="InterPro" id="IPR002018">
    <property type="entry name" value="CarbesteraseB"/>
</dbReference>
<evidence type="ECO:0000313" key="3">
    <source>
        <dbReference type="EMBL" id="RLN60576.1"/>
    </source>
</evidence>
<evidence type="ECO:0000313" key="6">
    <source>
        <dbReference type="Proteomes" id="UP000284657"/>
    </source>
</evidence>
<evidence type="ECO:0000313" key="4">
    <source>
        <dbReference type="EMBL" id="RLN64910.1"/>
    </source>
</evidence>
<dbReference type="EMBL" id="MBDO02000063">
    <property type="protein sequence ID" value="RLN64910.1"/>
    <property type="molecule type" value="Genomic_DNA"/>
</dbReference>
<evidence type="ECO:0000259" key="2">
    <source>
        <dbReference type="Pfam" id="PF00135"/>
    </source>
</evidence>
<name>A0A3F2RV79_9STRA</name>
<dbReference type="SUPFAM" id="SSF53474">
    <property type="entry name" value="alpha/beta-Hydrolases"/>
    <property type="match status" value="1"/>
</dbReference>
<reference evidence="5 6" key="1">
    <citation type="submission" date="2018-07" db="EMBL/GenBank/DDBJ databases">
        <title>Genome sequencing of oomycete isolates from Chile give support for New Zealand origin for Phytophthora kernoviae and make available the first Nothophytophthora sp. genome.</title>
        <authorList>
            <person name="Studholme D.J."/>
            <person name="Sanfuentes E."/>
            <person name="Panda P."/>
            <person name="Hill R."/>
            <person name="Sambles C."/>
            <person name="Grant M."/>
            <person name="Williams N.M."/>
            <person name="Mcdougal R.L."/>
        </authorList>
    </citation>
    <scope>NUCLEOTIDE SEQUENCE [LARGE SCALE GENOMIC DNA]</scope>
    <source>
        <strain evidence="4">Chile6</strain>
        <strain evidence="3">Chile7</strain>
    </source>
</reference>
<dbReference type="PANTHER" id="PTHR11559">
    <property type="entry name" value="CARBOXYLESTERASE"/>
    <property type="match status" value="1"/>
</dbReference>
<dbReference type="InterPro" id="IPR029058">
    <property type="entry name" value="AB_hydrolase_fold"/>
</dbReference>
<gene>
    <name evidence="3" type="ORF">BBJ29_002834</name>
    <name evidence="4" type="ORF">BBP00_00003170</name>
</gene>
<dbReference type="Proteomes" id="UP000284657">
    <property type="component" value="Unassembled WGS sequence"/>
</dbReference>
<feature type="signal peptide" evidence="1">
    <location>
        <begin position="1"/>
        <end position="19"/>
    </location>
</feature>
<feature type="chain" id="PRO_5033795957" description="Carboxylesterase type B domain-containing protein" evidence="1">
    <location>
        <begin position="20"/>
        <end position="761"/>
    </location>
</feature>
<keyword evidence="1" id="KW-0732">Signal</keyword>
<feature type="domain" description="Carboxylesterase type B" evidence="2">
    <location>
        <begin position="32"/>
        <end position="539"/>
    </location>
</feature>
<comment type="caution">
    <text evidence="4">The sequence shown here is derived from an EMBL/GenBank/DDBJ whole genome shotgun (WGS) entry which is preliminary data.</text>
</comment>
<dbReference type="EMBL" id="MBAD02000963">
    <property type="protein sequence ID" value="RLN60576.1"/>
    <property type="molecule type" value="Genomic_DNA"/>
</dbReference>
<evidence type="ECO:0000313" key="5">
    <source>
        <dbReference type="Proteomes" id="UP000277300"/>
    </source>
</evidence>
<dbReference type="InterPro" id="IPR019819">
    <property type="entry name" value="Carboxylesterase_B_CS"/>
</dbReference>